<dbReference type="Proteomes" id="UP000886101">
    <property type="component" value="Unassembled WGS sequence"/>
</dbReference>
<gene>
    <name evidence="1" type="ORF">ENJ96_09925</name>
</gene>
<protein>
    <submittedName>
        <fullName evidence="1">Formyl transferase</fullName>
    </submittedName>
</protein>
<keyword evidence="1" id="KW-0808">Transferase</keyword>
<accession>A0A7V5U3L9</accession>
<reference evidence="1" key="1">
    <citation type="journal article" date="2020" name="mSystems">
        <title>Genome- and Community-Level Interaction Insights into Carbon Utilization and Element Cycling Functions of Hydrothermarchaeota in Hydrothermal Sediment.</title>
        <authorList>
            <person name="Zhou Z."/>
            <person name="Liu Y."/>
            <person name="Xu W."/>
            <person name="Pan J."/>
            <person name="Luo Z.H."/>
            <person name="Li M."/>
        </authorList>
    </citation>
    <scope>NUCLEOTIDE SEQUENCE [LARGE SCALE GENOMIC DNA]</scope>
    <source>
        <strain evidence="1">HyVt-533</strain>
    </source>
</reference>
<dbReference type="GO" id="GO:0016740">
    <property type="term" value="F:transferase activity"/>
    <property type="evidence" value="ECO:0007669"/>
    <property type="project" value="UniProtKB-KW"/>
</dbReference>
<feature type="non-terminal residue" evidence="1">
    <location>
        <position position="1"/>
    </location>
</feature>
<proteinExistence type="predicted"/>
<dbReference type="EMBL" id="DROK01000293">
    <property type="protein sequence ID" value="HHI98146.1"/>
    <property type="molecule type" value="Genomic_DNA"/>
</dbReference>
<organism evidence="1">
    <name type="scientific">Thermodesulfatator atlanticus</name>
    <dbReference type="NCBI Taxonomy" id="501497"/>
    <lineage>
        <taxon>Bacteria</taxon>
        <taxon>Pseudomonadati</taxon>
        <taxon>Thermodesulfobacteriota</taxon>
        <taxon>Thermodesulfobacteria</taxon>
        <taxon>Thermodesulfobacteriales</taxon>
        <taxon>Thermodesulfatatoraceae</taxon>
        <taxon>Thermodesulfatator</taxon>
    </lineage>
</organism>
<name>A0A7V5U3L9_9BACT</name>
<sequence>EKEPLFALIREEGVKRELPLIVYTIKAFAEGEVKLEGKQLYDARGKPLPGPYDLTERIEKHLATGKW</sequence>
<evidence type="ECO:0000313" key="1">
    <source>
        <dbReference type="EMBL" id="HHI98146.1"/>
    </source>
</evidence>
<comment type="caution">
    <text evidence="1">The sequence shown here is derived from an EMBL/GenBank/DDBJ whole genome shotgun (WGS) entry which is preliminary data.</text>
</comment>
<dbReference type="AlphaFoldDB" id="A0A7V5U3L9"/>